<dbReference type="EMBL" id="CP046123">
    <property type="protein sequence ID" value="QGN29458.1"/>
    <property type="molecule type" value="Genomic_DNA"/>
</dbReference>
<feature type="region of interest" description="Disordered" evidence="1">
    <location>
        <begin position="37"/>
        <end position="75"/>
    </location>
</feature>
<sequence>MKSTTVRGKLKALGGEPMGLKFQREDSLDKMFDDFAFLPDNDKDKKKQENDIERFLKNESDEKKKTQPKDSKKAD</sequence>
<gene>
    <name evidence="2" type="ORF">GFU50_08020</name>
</gene>
<protein>
    <submittedName>
        <fullName evidence="2">Uncharacterized protein</fullName>
    </submittedName>
</protein>
<accession>A0ABD6Z3P6</accession>
<proteinExistence type="predicted"/>
<dbReference type="Proteomes" id="UP000422837">
    <property type="component" value="Chromosome"/>
</dbReference>
<dbReference type="AlphaFoldDB" id="A0ABD6Z3P6"/>
<dbReference type="InterPro" id="IPR047909">
    <property type="entry name" value="SPJ_0845-like_N"/>
</dbReference>
<feature type="compositionally biased region" description="Basic and acidic residues" evidence="1">
    <location>
        <begin position="40"/>
        <end position="75"/>
    </location>
</feature>
<name>A0ABD6Z3P6_ENTCA</name>
<evidence type="ECO:0000313" key="3">
    <source>
        <dbReference type="Proteomes" id="UP000422837"/>
    </source>
</evidence>
<organism evidence="2 3">
    <name type="scientific">Enterococcus casseliflavus</name>
    <name type="common">Enterococcus flavescens</name>
    <dbReference type="NCBI Taxonomy" id="37734"/>
    <lineage>
        <taxon>Bacteria</taxon>
        <taxon>Bacillati</taxon>
        <taxon>Bacillota</taxon>
        <taxon>Bacilli</taxon>
        <taxon>Lactobacillales</taxon>
        <taxon>Enterococcaceae</taxon>
        <taxon>Enterococcus</taxon>
    </lineage>
</organism>
<evidence type="ECO:0000313" key="2">
    <source>
        <dbReference type="EMBL" id="QGN29458.1"/>
    </source>
</evidence>
<reference evidence="2 3" key="1">
    <citation type="submission" date="2019-11" db="EMBL/GenBank/DDBJ databases">
        <title>Detection and genome characteristic of a blood enterococcus casselifavus isolate from Zhengzhou,china.</title>
        <authorList>
            <person name="Wen P."/>
        </authorList>
    </citation>
    <scope>NUCLEOTIDE SEQUENCE [LARGE SCALE GENOMIC DNA]</scope>
    <source>
        <strain evidence="2 3">EC291</strain>
    </source>
</reference>
<dbReference type="NCBIfam" id="NF040897">
    <property type="entry name" value="SPJ_0845_Nterm"/>
    <property type="match status" value="1"/>
</dbReference>
<evidence type="ECO:0000256" key="1">
    <source>
        <dbReference type="SAM" id="MobiDB-lite"/>
    </source>
</evidence>